<evidence type="ECO:0000313" key="3">
    <source>
        <dbReference type="Proteomes" id="UP000277582"/>
    </source>
</evidence>
<evidence type="ECO:0000313" key="2">
    <source>
        <dbReference type="EMBL" id="RZN58178.1"/>
    </source>
</evidence>
<dbReference type="Proteomes" id="UP000277582">
    <property type="component" value="Unassembled WGS sequence"/>
</dbReference>
<protein>
    <submittedName>
        <fullName evidence="1">Uncharacterized protein</fullName>
    </submittedName>
</protein>
<dbReference type="EMBL" id="RXII01000121">
    <property type="protein sequence ID" value="RZN58178.1"/>
    <property type="molecule type" value="Genomic_DNA"/>
</dbReference>
<evidence type="ECO:0000313" key="4">
    <source>
        <dbReference type="Proteomes" id="UP000316217"/>
    </source>
</evidence>
<dbReference type="Proteomes" id="UP000316217">
    <property type="component" value="Unassembled WGS sequence"/>
</dbReference>
<reference evidence="1 3" key="1">
    <citation type="submission" date="2018-10" db="EMBL/GenBank/DDBJ databases">
        <title>Co-occurring genomic capacity for anaerobic methane metabolism and dissimilatory sulfite reduction discovered in the Korarchaeota.</title>
        <authorList>
            <person name="Mckay L.J."/>
            <person name="Dlakic M."/>
            <person name="Fields M.W."/>
            <person name="Delmont T.O."/>
            <person name="Eren A.M."/>
            <person name="Jay Z.J."/>
            <person name="Klingelsmith K.B."/>
            <person name="Rusch D.B."/>
            <person name="Inskeep W.P."/>
        </authorList>
    </citation>
    <scope>NUCLEOTIDE SEQUENCE [LARGE SCALE GENOMIC DNA]</scope>
    <source>
        <strain evidence="1 3">MDKW</strain>
    </source>
</reference>
<gene>
    <name evidence="1" type="ORF">D6D85_10135</name>
    <name evidence="2" type="ORF">EF810_07770</name>
</gene>
<name>A0A3R9PDR5_9CREN</name>
<dbReference type="AlphaFoldDB" id="A0A3R9PDR5"/>
<keyword evidence="3" id="KW-1185">Reference proteome</keyword>
<evidence type="ECO:0000313" key="1">
    <source>
        <dbReference type="EMBL" id="RSN73616.1"/>
    </source>
</evidence>
<comment type="caution">
    <text evidence="1">The sequence shown here is derived from an EMBL/GenBank/DDBJ whole genome shotgun (WGS) entry which is preliminary data.</text>
</comment>
<dbReference type="EMBL" id="RCOS01000113">
    <property type="protein sequence ID" value="RSN73616.1"/>
    <property type="molecule type" value="Genomic_DNA"/>
</dbReference>
<sequence length="140" mass="15607">MPLAHGLVVKYQAQFNEVVSAVMKVNEASNVYLEVINSKPRIAVFVGEKFFFRAENYLSVTSIAFDMENGTTILKIISTAGRDSSIFGLFSDFGSSRDYCFQVADSISQILGIKYEVVCDIDYLDANRSKEMQLPFSSSN</sequence>
<organism evidence="1 3">
    <name type="scientific">Candidatus Methanodesulfokora washburnensis</name>
    <dbReference type="NCBI Taxonomy" id="2478471"/>
    <lineage>
        <taxon>Archaea</taxon>
        <taxon>Thermoproteota</taxon>
        <taxon>Candidatus Korarchaeia</taxon>
        <taxon>Candidatus Korarchaeia incertae sedis</taxon>
        <taxon>Candidatus Methanodesulfokora</taxon>
    </lineage>
</organism>
<reference evidence="2 4" key="2">
    <citation type="journal article" date="2019" name="Nat. Microbiol.">
        <title>Wide diversity of methane and short-chain alkane metabolisms in uncultured archaea.</title>
        <authorList>
            <person name="Borrel G."/>
            <person name="Adam P.S."/>
            <person name="McKay L.J."/>
            <person name="Chen L.X."/>
            <person name="Sierra-Garcia I.N."/>
            <person name="Sieber C.M."/>
            <person name="Letourneur Q."/>
            <person name="Ghozlane A."/>
            <person name="Andersen G.L."/>
            <person name="Li W.J."/>
            <person name="Hallam S.J."/>
            <person name="Muyzer G."/>
            <person name="de Oliveira V.M."/>
            <person name="Inskeep W.P."/>
            <person name="Banfield J.F."/>
            <person name="Gribaldo S."/>
        </authorList>
    </citation>
    <scope>NUCLEOTIDE SEQUENCE [LARGE SCALE GENOMIC DNA]</scope>
    <source>
        <strain evidence="2">NM4</strain>
    </source>
</reference>
<dbReference type="RefSeq" id="WP_125671856.1">
    <property type="nucleotide sequence ID" value="NZ_RCOS01000113.1"/>
</dbReference>
<accession>A0A3R9PDR5</accession>
<proteinExistence type="predicted"/>